<dbReference type="PANTHER" id="PTHR40278">
    <property type="entry name" value="DNA UTILIZATION PROTEIN HOFN"/>
    <property type="match status" value="1"/>
</dbReference>
<dbReference type="Pfam" id="PF05137">
    <property type="entry name" value="PilN"/>
    <property type="match status" value="1"/>
</dbReference>
<dbReference type="EMBL" id="BJNV01000020">
    <property type="protein sequence ID" value="GEC95426.1"/>
    <property type="molecule type" value="Genomic_DNA"/>
</dbReference>
<accession>A0A4Y4CSW9</accession>
<proteinExistence type="predicted"/>
<sequence length="201" mass="22599">MIRINLLPHREEKRKSRRQQFILFSALAALGGLLVWFIGHSIIAGYVDGQDEKNAMLKQEIALLDKEISEIKGLREQAEALLSRKQVIESLQTNRTEPVHVFNELARQIPEGLYFKSLKQTGSRINITGYAQSNARVSNLMRNLDASPQLQNAELVEVKAAVLNTRRVSEFNLNVSLERQPVEDAEKFKGKPPVSAGGKPQ</sequence>
<dbReference type="InterPro" id="IPR052534">
    <property type="entry name" value="Extracell_DNA_Util/SecSys_Comp"/>
</dbReference>
<keyword evidence="4" id="KW-1185">Reference proteome</keyword>
<reference evidence="3 4" key="1">
    <citation type="submission" date="2019-06" db="EMBL/GenBank/DDBJ databases">
        <title>Whole genome shotgun sequence of Zoogloea ramigera NBRC 15342.</title>
        <authorList>
            <person name="Hosoyama A."/>
            <person name="Uohara A."/>
            <person name="Ohji S."/>
            <person name="Ichikawa N."/>
        </authorList>
    </citation>
    <scope>NUCLEOTIDE SEQUENCE [LARGE SCALE GENOMIC DNA]</scope>
    <source>
        <strain evidence="3 4">NBRC 15342</strain>
    </source>
</reference>
<protein>
    <submittedName>
        <fullName evidence="3">Pilus assembly protein PilN</fullName>
    </submittedName>
</protein>
<dbReference type="Proteomes" id="UP000318422">
    <property type="component" value="Unassembled WGS sequence"/>
</dbReference>
<dbReference type="PANTHER" id="PTHR40278:SF2">
    <property type="entry name" value="TYPE IV PILUS INNER MEMBRANE COMPONENT PILN"/>
    <property type="match status" value="1"/>
</dbReference>
<keyword evidence="1" id="KW-0175">Coiled coil</keyword>
<feature type="coiled-coil region" evidence="1">
    <location>
        <begin position="47"/>
        <end position="91"/>
    </location>
</feature>
<comment type="caution">
    <text evidence="3">The sequence shown here is derived from an EMBL/GenBank/DDBJ whole genome shotgun (WGS) entry which is preliminary data.</text>
</comment>
<feature type="transmembrane region" description="Helical" evidence="2">
    <location>
        <begin position="21"/>
        <end position="47"/>
    </location>
</feature>
<evidence type="ECO:0000313" key="3">
    <source>
        <dbReference type="EMBL" id="GEC95426.1"/>
    </source>
</evidence>
<evidence type="ECO:0000313" key="4">
    <source>
        <dbReference type="Proteomes" id="UP000318422"/>
    </source>
</evidence>
<keyword evidence="2" id="KW-0812">Transmembrane</keyword>
<dbReference type="GO" id="GO:0043107">
    <property type="term" value="P:type IV pilus-dependent motility"/>
    <property type="evidence" value="ECO:0007669"/>
    <property type="project" value="TreeGrafter"/>
</dbReference>
<dbReference type="RefSeq" id="WP_141350908.1">
    <property type="nucleotide sequence ID" value="NZ_BJNV01000020.1"/>
</dbReference>
<dbReference type="GO" id="GO:0043683">
    <property type="term" value="P:type IV pilus assembly"/>
    <property type="evidence" value="ECO:0007669"/>
    <property type="project" value="TreeGrafter"/>
</dbReference>
<organism evidence="3 4">
    <name type="scientific">Zoogloea ramigera</name>
    <dbReference type="NCBI Taxonomy" id="350"/>
    <lineage>
        <taxon>Bacteria</taxon>
        <taxon>Pseudomonadati</taxon>
        <taxon>Pseudomonadota</taxon>
        <taxon>Betaproteobacteria</taxon>
        <taxon>Rhodocyclales</taxon>
        <taxon>Zoogloeaceae</taxon>
        <taxon>Zoogloea</taxon>
    </lineage>
</organism>
<dbReference type="InterPro" id="IPR007813">
    <property type="entry name" value="PilN"/>
</dbReference>
<dbReference type="AlphaFoldDB" id="A0A4Y4CSW9"/>
<evidence type="ECO:0000256" key="2">
    <source>
        <dbReference type="SAM" id="Phobius"/>
    </source>
</evidence>
<keyword evidence="2" id="KW-0472">Membrane</keyword>
<dbReference type="OrthoDB" id="5296173at2"/>
<gene>
    <name evidence="3" type="primary">pilN</name>
    <name evidence="3" type="ORF">ZRA01_14990</name>
</gene>
<keyword evidence="2" id="KW-1133">Transmembrane helix</keyword>
<name>A0A4Y4CSW9_ZOORA</name>
<evidence type="ECO:0000256" key="1">
    <source>
        <dbReference type="SAM" id="Coils"/>
    </source>
</evidence>